<evidence type="ECO:0000313" key="2">
    <source>
        <dbReference type="EMBL" id="GLQ91718.1"/>
    </source>
</evidence>
<gene>
    <name evidence="2" type="ORF">GCM10007901_06680</name>
</gene>
<dbReference type="RefSeq" id="WP_284319465.1">
    <property type="nucleotide sequence ID" value="NZ_BSOB01000005.1"/>
</dbReference>
<evidence type="ECO:0000313" key="3">
    <source>
        <dbReference type="Proteomes" id="UP001156670"/>
    </source>
</evidence>
<dbReference type="EMBL" id="BSOB01000005">
    <property type="protein sequence ID" value="GLQ91718.1"/>
    <property type="molecule type" value="Genomic_DNA"/>
</dbReference>
<dbReference type="Proteomes" id="UP001156670">
    <property type="component" value="Unassembled WGS sequence"/>
</dbReference>
<evidence type="ECO:0008006" key="4">
    <source>
        <dbReference type="Google" id="ProtNLM"/>
    </source>
</evidence>
<name>A0ABQ5XKV3_9GAMM</name>
<organism evidence="2 3">
    <name type="scientific">Dyella acidisoli</name>
    <dbReference type="NCBI Taxonomy" id="1867834"/>
    <lineage>
        <taxon>Bacteria</taxon>
        <taxon>Pseudomonadati</taxon>
        <taxon>Pseudomonadota</taxon>
        <taxon>Gammaproteobacteria</taxon>
        <taxon>Lysobacterales</taxon>
        <taxon>Rhodanobacteraceae</taxon>
        <taxon>Dyella</taxon>
    </lineage>
</organism>
<keyword evidence="1" id="KW-1133">Transmembrane helix</keyword>
<sequence length="353" mass="38049">MKPSNAFLFRGVLIVAVLTFAAALGANALFKQATHSFQLERMQQAGLIEQELQKSEFEQLALRAQMLASDRDFVEYVAQSLTPNPTRGGAIDKLSITDLLGERRQGYDVAMVLDAQGNLVSQSGVLAKSSDSIAHDPLVAEAMKNGAASRGAWFQDGVLYWVVVSPLTQANALKGLLVTANQATQLFSQRVSGLSRSDVALMTSPSIVAAFSNGVDVTLQNMLSARAADVMALARSGGGPLIIRGDQRGFQIWVTPVHVSGLDLAMVAVDTTDDHAFGKSELLLISSIVLFGVVITILIVAQWWRTWRPLDQILDVLDRAAKGDHTLVLRARGSALVTRICENFNQILKIGGH</sequence>
<keyword evidence="1" id="KW-0472">Membrane</keyword>
<protein>
    <recommendedName>
        <fullName evidence="4">HAMP domain-containing protein</fullName>
    </recommendedName>
</protein>
<proteinExistence type="predicted"/>
<keyword evidence="1" id="KW-0812">Transmembrane</keyword>
<evidence type="ECO:0000256" key="1">
    <source>
        <dbReference type="SAM" id="Phobius"/>
    </source>
</evidence>
<comment type="caution">
    <text evidence="2">The sequence shown here is derived from an EMBL/GenBank/DDBJ whole genome shotgun (WGS) entry which is preliminary data.</text>
</comment>
<feature type="transmembrane region" description="Helical" evidence="1">
    <location>
        <begin position="282"/>
        <end position="304"/>
    </location>
</feature>
<keyword evidence="3" id="KW-1185">Reference proteome</keyword>
<accession>A0ABQ5XKV3</accession>
<reference evidence="3" key="1">
    <citation type="journal article" date="2019" name="Int. J. Syst. Evol. Microbiol.">
        <title>The Global Catalogue of Microorganisms (GCM) 10K type strain sequencing project: providing services to taxonomists for standard genome sequencing and annotation.</title>
        <authorList>
            <consortium name="The Broad Institute Genomics Platform"/>
            <consortium name="The Broad Institute Genome Sequencing Center for Infectious Disease"/>
            <person name="Wu L."/>
            <person name="Ma J."/>
        </authorList>
    </citation>
    <scope>NUCLEOTIDE SEQUENCE [LARGE SCALE GENOMIC DNA]</scope>
    <source>
        <strain evidence="3">NBRC 111980</strain>
    </source>
</reference>